<dbReference type="AlphaFoldDB" id="A0AAX0HA04"/>
<feature type="transmembrane region" description="Helical" evidence="1">
    <location>
        <begin position="172"/>
        <end position="194"/>
    </location>
</feature>
<keyword evidence="1" id="KW-1133">Transmembrane helix</keyword>
<accession>A0AAX0HA04</accession>
<evidence type="ECO:0000313" key="2">
    <source>
        <dbReference type="EMBL" id="OCR90097.1"/>
    </source>
</evidence>
<name>A0AAX0HA04_CAMFE</name>
<comment type="caution">
    <text evidence="2">The sequence shown here is derived from an EMBL/GenBank/DDBJ whole genome shotgun (WGS) entry which is preliminary data.</text>
</comment>
<organism evidence="2 3">
    <name type="scientific">Campylobacter fetus subsp. testudinum</name>
    <dbReference type="NCBI Taxonomy" id="1507806"/>
    <lineage>
        <taxon>Bacteria</taxon>
        <taxon>Pseudomonadati</taxon>
        <taxon>Campylobacterota</taxon>
        <taxon>Epsilonproteobacteria</taxon>
        <taxon>Campylobacterales</taxon>
        <taxon>Campylobacteraceae</taxon>
        <taxon>Campylobacter</taxon>
    </lineage>
</organism>
<dbReference type="EMBL" id="LFLK01000010">
    <property type="protein sequence ID" value="OCR90097.1"/>
    <property type="molecule type" value="Genomic_DNA"/>
</dbReference>
<reference evidence="2 3" key="1">
    <citation type="journal article" date="2016" name="Genome Biol. Evol.">
        <title>Comparative Genomics of Campylobacter fetus from Reptiles and Mammals Reveals Divergent Evolution in Host-Associated Lineages.</title>
        <authorList>
            <person name="Gilbert M.J."/>
            <person name="Miller W.G."/>
            <person name="Yee E."/>
            <person name="Zomer A.L."/>
            <person name="van der Graaf-van Bloois L."/>
            <person name="Fitzgerald C."/>
            <person name="Forbes K.J."/>
            <person name="Meric G."/>
            <person name="Sheppard S.K."/>
            <person name="Wagenaar J.A."/>
            <person name="Duim B."/>
        </authorList>
    </citation>
    <scope>NUCLEOTIDE SEQUENCE [LARGE SCALE GENOMIC DNA]</scope>
    <source>
        <strain evidence="2 3">12S02225-3</strain>
    </source>
</reference>
<feature type="non-terminal residue" evidence="2">
    <location>
        <position position="208"/>
    </location>
</feature>
<dbReference type="PROSITE" id="PS51257">
    <property type="entry name" value="PROKAR_LIPOPROTEIN"/>
    <property type="match status" value="1"/>
</dbReference>
<keyword evidence="1" id="KW-0472">Membrane</keyword>
<keyword evidence="1" id="KW-0812">Transmembrane</keyword>
<proteinExistence type="predicted"/>
<protein>
    <submittedName>
        <fullName evidence="2">Chemotaxis protein</fullName>
    </submittedName>
</protein>
<dbReference type="Proteomes" id="UP000093100">
    <property type="component" value="Unassembled WGS sequence"/>
</dbReference>
<sequence>MKSINSKVMVIIAIIMAMLIACFVVVEIFISKVNASFNESEKTKNEYVLIYKNIIDGERAGLNIRNLYIIPEDKNTLTILENSVDELVTNREEYKKLLGATKLQTDEIFNKITSFYRSSINKVKNNQNITLEDVQEITPIWREYRGLLEKQLASLEIKDKSTSDGFANDVNVLTVGFTVFIIAIIILSSLILLLSKSYLLKAIRSIES</sequence>
<gene>
    <name evidence="2" type="ORF">CFT12S02225_08245</name>
</gene>
<evidence type="ECO:0000313" key="3">
    <source>
        <dbReference type="Proteomes" id="UP000093100"/>
    </source>
</evidence>
<feature type="transmembrane region" description="Helical" evidence="1">
    <location>
        <begin position="7"/>
        <end position="30"/>
    </location>
</feature>
<evidence type="ECO:0000256" key="1">
    <source>
        <dbReference type="SAM" id="Phobius"/>
    </source>
</evidence>